<dbReference type="EMBL" id="CAJOBS010001479">
    <property type="protein sequence ID" value="CAF4734636.1"/>
    <property type="molecule type" value="Genomic_DNA"/>
</dbReference>
<evidence type="ECO:0000313" key="4">
    <source>
        <dbReference type="Proteomes" id="UP000663838"/>
    </source>
</evidence>
<dbReference type="Pfam" id="PF05699">
    <property type="entry name" value="Dimer_Tnp_hAT"/>
    <property type="match status" value="1"/>
</dbReference>
<comment type="caution">
    <text evidence="3">The sequence shown here is derived from an EMBL/GenBank/DDBJ whole genome shotgun (WGS) entry which is preliminary data.</text>
</comment>
<dbReference type="InterPro" id="IPR006461">
    <property type="entry name" value="PLAC_motif_containing"/>
</dbReference>
<protein>
    <recommendedName>
        <fullName evidence="2">HAT C-terminal dimerisation domain-containing protein</fullName>
    </recommendedName>
</protein>
<dbReference type="GO" id="GO:0046983">
    <property type="term" value="F:protein dimerization activity"/>
    <property type="evidence" value="ECO:0007669"/>
    <property type="project" value="InterPro"/>
</dbReference>
<dbReference type="AlphaFoldDB" id="A0A821K940"/>
<name>A0A821K940_9BILA</name>
<gene>
    <name evidence="3" type="ORF">TOA249_LOCUS19156</name>
</gene>
<dbReference type="Pfam" id="PF04749">
    <property type="entry name" value="PLAC8"/>
    <property type="match status" value="1"/>
</dbReference>
<dbReference type="NCBIfam" id="TIGR01571">
    <property type="entry name" value="A_thal_Cys_rich"/>
    <property type="match status" value="1"/>
</dbReference>
<reference evidence="3" key="1">
    <citation type="submission" date="2021-02" db="EMBL/GenBank/DDBJ databases">
        <authorList>
            <person name="Nowell W R."/>
        </authorList>
    </citation>
    <scope>NUCLEOTIDE SEQUENCE</scope>
</reference>
<evidence type="ECO:0000259" key="2">
    <source>
        <dbReference type="Pfam" id="PF05699"/>
    </source>
</evidence>
<dbReference type="Proteomes" id="UP000663838">
    <property type="component" value="Unassembled WGS sequence"/>
</dbReference>
<evidence type="ECO:0000256" key="1">
    <source>
        <dbReference type="ARBA" id="ARBA00009024"/>
    </source>
</evidence>
<comment type="similarity">
    <text evidence="1">Belongs to the cornifelin family.</text>
</comment>
<dbReference type="PANTHER" id="PTHR15907">
    <property type="entry name" value="DUF614 FAMILY PROTEIN-RELATED"/>
    <property type="match status" value="1"/>
</dbReference>
<feature type="domain" description="HAT C-terminal dimerisation" evidence="2">
    <location>
        <begin position="18"/>
        <end position="79"/>
    </location>
</feature>
<sequence>MSTLMDKQNQQNEGTYDEVDRYIALKLGEDEQYSNPLDFWKKKDNQLAFPSLFQLAKRYFAIPCSSSAVERQFSAAAESNRITIFKRPENPNRIESNRMSLLSSVSVSANKIILPVFQSIDMDEANVEDGRRKPSIHANDWNESLCGCFSDLKICCCGWCCLPCLFGDNAEKIDGSSCVGMCLAYWLLAHCDLCWVPHLMKRKKLREKFHFKEDTAVDCLVTAFCAPCAVCQEARELKLRAGPLGNANVAPVRRQPTVAYRK</sequence>
<evidence type="ECO:0000313" key="3">
    <source>
        <dbReference type="EMBL" id="CAF4734636.1"/>
    </source>
</evidence>
<dbReference type="InterPro" id="IPR008906">
    <property type="entry name" value="HATC_C_dom"/>
</dbReference>
<proteinExistence type="inferred from homology"/>
<organism evidence="3 4">
    <name type="scientific">Rotaria socialis</name>
    <dbReference type="NCBI Taxonomy" id="392032"/>
    <lineage>
        <taxon>Eukaryota</taxon>
        <taxon>Metazoa</taxon>
        <taxon>Spiralia</taxon>
        <taxon>Gnathifera</taxon>
        <taxon>Rotifera</taxon>
        <taxon>Eurotatoria</taxon>
        <taxon>Bdelloidea</taxon>
        <taxon>Philodinida</taxon>
        <taxon>Philodinidae</taxon>
        <taxon>Rotaria</taxon>
    </lineage>
</organism>
<dbReference type="SUPFAM" id="SSF53098">
    <property type="entry name" value="Ribonuclease H-like"/>
    <property type="match status" value="1"/>
</dbReference>
<dbReference type="InterPro" id="IPR012337">
    <property type="entry name" value="RNaseH-like_sf"/>
</dbReference>
<accession>A0A821K940</accession>